<dbReference type="Proteomes" id="UP001164746">
    <property type="component" value="Chromosome 4"/>
</dbReference>
<proteinExistence type="predicted"/>
<reference evidence="4" key="1">
    <citation type="submission" date="2022-11" db="EMBL/GenBank/DDBJ databases">
        <title>Centuries of genome instability and evolution in soft-shell clam transmissible cancer (bioRxiv).</title>
        <authorList>
            <person name="Hart S.F.M."/>
            <person name="Yonemitsu M.A."/>
            <person name="Giersch R.M."/>
            <person name="Beal B.F."/>
            <person name="Arriagada G."/>
            <person name="Davis B.W."/>
            <person name="Ostrander E.A."/>
            <person name="Goff S.P."/>
            <person name="Metzger M.J."/>
        </authorList>
    </citation>
    <scope>NUCLEOTIDE SEQUENCE</scope>
    <source>
        <strain evidence="4">MELC-2E11</strain>
        <tissue evidence="4">Siphon/mantle</tissue>
    </source>
</reference>
<keyword evidence="1 3" id="KW-0732">Signal</keyword>
<dbReference type="Pfam" id="PF17064">
    <property type="entry name" value="QVR"/>
    <property type="match status" value="1"/>
</dbReference>
<dbReference type="CDD" id="cd00117">
    <property type="entry name" value="TFP"/>
    <property type="match status" value="1"/>
</dbReference>
<dbReference type="InterPro" id="IPR031424">
    <property type="entry name" value="QVR-like"/>
</dbReference>
<name>A0ABY7E498_MYAAR</name>
<gene>
    <name evidence="4" type="ORF">MAR_010181</name>
</gene>
<evidence type="ECO:0000256" key="3">
    <source>
        <dbReference type="SAM" id="SignalP"/>
    </source>
</evidence>
<feature type="signal peptide" evidence="3">
    <location>
        <begin position="1"/>
        <end position="19"/>
    </location>
</feature>
<accession>A0ABY7E498</accession>
<feature type="chain" id="PRO_5047548749" description="Protein sleepless" evidence="3">
    <location>
        <begin position="20"/>
        <end position="136"/>
    </location>
</feature>
<dbReference type="InterPro" id="IPR050975">
    <property type="entry name" value="Sleep_regulator"/>
</dbReference>
<dbReference type="InterPro" id="IPR045860">
    <property type="entry name" value="Snake_toxin-like_sf"/>
</dbReference>
<evidence type="ECO:0008006" key="6">
    <source>
        <dbReference type="Google" id="ProtNLM"/>
    </source>
</evidence>
<dbReference type="EMBL" id="CP111015">
    <property type="protein sequence ID" value="WAR03623.1"/>
    <property type="molecule type" value="Genomic_DNA"/>
</dbReference>
<dbReference type="SUPFAM" id="SSF57302">
    <property type="entry name" value="Snake toxin-like"/>
    <property type="match status" value="1"/>
</dbReference>
<keyword evidence="2" id="KW-0325">Glycoprotein</keyword>
<protein>
    <recommendedName>
        <fullName evidence="6">Protein sleepless</fullName>
    </recommendedName>
</protein>
<evidence type="ECO:0000256" key="1">
    <source>
        <dbReference type="ARBA" id="ARBA00022729"/>
    </source>
</evidence>
<sequence>MRACFTTCMMLTFYGIGECLRCFVCDNEFNPACGVDFKPYQYEAQNCRGGASKCVLQRQQRIGDFIAIVRRCHLLGSLANLNESDGCRHIVTPTNNHTFEVCLCSTDYCNTGVNITLHQLLLLCACVFWYLRTAIL</sequence>
<organism evidence="4 5">
    <name type="scientific">Mya arenaria</name>
    <name type="common">Soft-shell clam</name>
    <dbReference type="NCBI Taxonomy" id="6604"/>
    <lineage>
        <taxon>Eukaryota</taxon>
        <taxon>Metazoa</taxon>
        <taxon>Spiralia</taxon>
        <taxon>Lophotrochozoa</taxon>
        <taxon>Mollusca</taxon>
        <taxon>Bivalvia</taxon>
        <taxon>Autobranchia</taxon>
        <taxon>Heteroconchia</taxon>
        <taxon>Euheterodonta</taxon>
        <taxon>Imparidentia</taxon>
        <taxon>Neoheterodontei</taxon>
        <taxon>Myida</taxon>
        <taxon>Myoidea</taxon>
        <taxon>Myidae</taxon>
        <taxon>Mya</taxon>
    </lineage>
</organism>
<evidence type="ECO:0000313" key="5">
    <source>
        <dbReference type="Proteomes" id="UP001164746"/>
    </source>
</evidence>
<evidence type="ECO:0000256" key="2">
    <source>
        <dbReference type="ARBA" id="ARBA00023180"/>
    </source>
</evidence>
<dbReference type="PANTHER" id="PTHR33562">
    <property type="entry name" value="ATILLA, ISOFORM B-RELATED-RELATED"/>
    <property type="match status" value="1"/>
</dbReference>
<keyword evidence="5" id="KW-1185">Reference proteome</keyword>
<evidence type="ECO:0000313" key="4">
    <source>
        <dbReference type="EMBL" id="WAR03623.1"/>
    </source>
</evidence>